<gene>
    <name evidence="3" type="ORF">JM949_07280</name>
</gene>
<dbReference type="PANTHER" id="PTHR24321">
    <property type="entry name" value="DEHYDROGENASES, SHORT CHAIN"/>
    <property type="match status" value="1"/>
</dbReference>
<accession>A0ABS1YCY2</accession>
<evidence type="ECO:0000256" key="2">
    <source>
        <dbReference type="ARBA" id="ARBA00023002"/>
    </source>
</evidence>
<name>A0ABS1YCY2_9ACTN</name>
<dbReference type="PROSITE" id="PS00061">
    <property type="entry name" value="ADH_SHORT"/>
    <property type="match status" value="1"/>
</dbReference>
<dbReference type="RefSeq" id="WP_203147670.1">
    <property type="nucleotide sequence ID" value="NZ_JAEVHL010000020.1"/>
</dbReference>
<dbReference type="CDD" id="cd05233">
    <property type="entry name" value="SDR_c"/>
    <property type="match status" value="1"/>
</dbReference>
<protein>
    <submittedName>
        <fullName evidence="3">SDR family oxidoreductase</fullName>
    </submittedName>
</protein>
<reference evidence="3 4" key="1">
    <citation type="submission" date="2021-01" db="EMBL/GenBank/DDBJ databases">
        <title>Draft genome sequence of Micromonospora sp. strain STR1s_6.</title>
        <authorList>
            <person name="Karlyshev A."/>
            <person name="Jawad R."/>
        </authorList>
    </citation>
    <scope>NUCLEOTIDE SEQUENCE [LARGE SCALE GENOMIC DNA]</scope>
    <source>
        <strain evidence="3 4">STR1S-6</strain>
    </source>
</reference>
<dbReference type="Proteomes" id="UP000622245">
    <property type="component" value="Unassembled WGS sequence"/>
</dbReference>
<dbReference type="PANTHER" id="PTHR24321:SF14">
    <property type="entry name" value="SHORT-CHAIN TYPE DEHYDROGENASE_REDUCTASE BLR2146-RELATED"/>
    <property type="match status" value="1"/>
</dbReference>
<dbReference type="Gene3D" id="3.40.50.720">
    <property type="entry name" value="NAD(P)-binding Rossmann-like Domain"/>
    <property type="match status" value="1"/>
</dbReference>
<proteinExistence type="inferred from homology"/>
<comment type="caution">
    <text evidence="3">The sequence shown here is derived from an EMBL/GenBank/DDBJ whole genome shotgun (WGS) entry which is preliminary data.</text>
</comment>
<keyword evidence="4" id="KW-1185">Reference proteome</keyword>
<dbReference type="PRINTS" id="PR00081">
    <property type="entry name" value="GDHRDH"/>
</dbReference>
<dbReference type="InterPro" id="IPR002347">
    <property type="entry name" value="SDR_fam"/>
</dbReference>
<keyword evidence="2" id="KW-0560">Oxidoreductase</keyword>
<dbReference type="InterPro" id="IPR036291">
    <property type="entry name" value="NAD(P)-bd_dom_sf"/>
</dbReference>
<dbReference type="EMBL" id="JAEVHL010000020">
    <property type="protein sequence ID" value="MBM0275271.1"/>
    <property type="molecule type" value="Genomic_DNA"/>
</dbReference>
<evidence type="ECO:0000256" key="1">
    <source>
        <dbReference type="ARBA" id="ARBA00006484"/>
    </source>
</evidence>
<evidence type="ECO:0000313" key="4">
    <source>
        <dbReference type="Proteomes" id="UP000622245"/>
    </source>
</evidence>
<dbReference type="PRINTS" id="PR00080">
    <property type="entry name" value="SDRFAMILY"/>
</dbReference>
<evidence type="ECO:0000313" key="3">
    <source>
        <dbReference type="EMBL" id="MBM0275271.1"/>
    </source>
</evidence>
<dbReference type="SUPFAM" id="SSF51735">
    <property type="entry name" value="NAD(P)-binding Rossmann-fold domains"/>
    <property type="match status" value="1"/>
</dbReference>
<sequence length="262" mass="26079">MQCDGLVAVVTGGGSGIGNACVRAFLAAGARVGVLDLDVSELPADPRVRAVRADVADRQSLTAALASVAEAFGGIDILVNNAAISAVGTVEQNDDEQWSRVLDVNVSGVARTSAVALPYLRRSPSAAIVNISSIAATTGLPKRALYSASKGAVHALTLAMAADLVTEGVRVNCVAPGTVDTPWVARLLAGAADPTAEKRQLAARQPTGRLVTADEVAAAVVYLASPATGSVTGTSLAVDGGMSGLRLPAPVPPAPAAPGSGA</sequence>
<organism evidence="3 4">
    <name type="scientific">Micromonospora tarensis</name>
    <dbReference type="NCBI Taxonomy" id="2806100"/>
    <lineage>
        <taxon>Bacteria</taxon>
        <taxon>Bacillati</taxon>
        <taxon>Actinomycetota</taxon>
        <taxon>Actinomycetes</taxon>
        <taxon>Micromonosporales</taxon>
        <taxon>Micromonosporaceae</taxon>
        <taxon>Micromonospora</taxon>
    </lineage>
</organism>
<dbReference type="InterPro" id="IPR020904">
    <property type="entry name" value="Sc_DH/Rdtase_CS"/>
</dbReference>
<dbReference type="Pfam" id="PF13561">
    <property type="entry name" value="adh_short_C2"/>
    <property type="match status" value="1"/>
</dbReference>
<comment type="similarity">
    <text evidence="1">Belongs to the short-chain dehydrogenases/reductases (SDR) family.</text>
</comment>